<evidence type="ECO:0000259" key="1">
    <source>
        <dbReference type="PROSITE" id="PS51186"/>
    </source>
</evidence>
<proteinExistence type="predicted"/>
<accession>A0ABY7KP13</accession>
<dbReference type="RefSeq" id="WP_269662289.1">
    <property type="nucleotide sequence ID" value="NZ_CP114413.1"/>
</dbReference>
<dbReference type="InterPro" id="IPR016181">
    <property type="entry name" value="Acyl_CoA_acyltransferase"/>
</dbReference>
<dbReference type="InterPro" id="IPR000182">
    <property type="entry name" value="GNAT_dom"/>
</dbReference>
<organism evidence="2 3">
    <name type="scientific">Streptomyces cinnabarinus</name>
    <dbReference type="NCBI Taxonomy" id="67287"/>
    <lineage>
        <taxon>Bacteria</taxon>
        <taxon>Bacillati</taxon>
        <taxon>Actinomycetota</taxon>
        <taxon>Actinomycetes</taxon>
        <taxon>Kitasatosporales</taxon>
        <taxon>Streptomycetaceae</taxon>
        <taxon>Streptomyces</taxon>
    </lineage>
</organism>
<reference evidence="2" key="1">
    <citation type="submission" date="2022-12" db="EMBL/GenBank/DDBJ databases">
        <authorList>
            <person name="Ruckert C."/>
            <person name="Busche T."/>
            <person name="Kalinowski J."/>
            <person name="Wittmann C."/>
        </authorList>
    </citation>
    <scope>NUCLEOTIDE SEQUENCE</scope>
    <source>
        <strain evidence="2">DSM 40467</strain>
    </source>
</reference>
<dbReference type="EMBL" id="CP114413">
    <property type="protein sequence ID" value="WAZ24802.1"/>
    <property type="molecule type" value="Genomic_DNA"/>
</dbReference>
<dbReference type="Pfam" id="PF00583">
    <property type="entry name" value="Acetyltransf_1"/>
    <property type="match status" value="1"/>
</dbReference>
<dbReference type="PROSITE" id="PS51186">
    <property type="entry name" value="GNAT"/>
    <property type="match status" value="1"/>
</dbReference>
<feature type="domain" description="N-acetyltransferase" evidence="1">
    <location>
        <begin position="5"/>
        <end position="165"/>
    </location>
</feature>
<dbReference type="Gene3D" id="3.40.630.30">
    <property type="match status" value="1"/>
</dbReference>
<protein>
    <submittedName>
        <fullName evidence="2">GNAT family N-acetyltransferase</fullName>
    </submittedName>
</protein>
<gene>
    <name evidence="2" type="ORF">STRCI_006254</name>
</gene>
<evidence type="ECO:0000313" key="3">
    <source>
        <dbReference type="Proteomes" id="UP001164439"/>
    </source>
</evidence>
<name>A0ABY7KP13_9ACTN</name>
<sequence length="188" mass="20662">MDHHLRIRAVAAADWPGVAALEATAYGDSSLLEGRAALESRGRASPSTCLVLHLDGQLAGYVLALPYPAFRYPDLSRPERTVFRSPNLHLHDLVVAEPLRGQGLGSRLLHRLTATAGALRYRRISLVAVGGMETFWTAHGYLTHREVELPASYGENAVYMSTALRDAHAGAEATMRRKQADDRVPRPW</sequence>
<dbReference type="SUPFAM" id="SSF55729">
    <property type="entry name" value="Acyl-CoA N-acyltransferases (Nat)"/>
    <property type="match status" value="1"/>
</dbReference>
<dbReference type="Proteomes" id="UP001164439">
    <property type="component" value="Chromosome"/>
</dbReference>
<keyword evidence="3" id="KW-1185">Reference proteome</keyword>
<evidence type="ECO:0000313" key="2">
    <source>
        <dbReference type="EMBL" id="WAZ24802.1"/>
    </source>
</evidence>
<dbReference type="CDD" id="cd04301">
    <property type="entry name" value="NAT_SF"/>
    <property type="match status" value="1"/>
</dbReference>